<dbReference type="AlphaFoldDB" id="A0A9X2H658"/>
<dbReference type="EMBL" id="JALHBS010000036">
    <property type="protein sequence ID" value="MCP3054906.1"/>
    <property type="molecule type" value="Genomic_DNA"/>
</dbReference>
<gene>
    <name evidence="2" type="ORF">MJ956_07040</name>
</gene>
<feature type="transmembrane region" description="Helical" evidence="1">
    <location>
        <begin position="124"/>
        <end position="146"/>
    </location>
</feature>
<protein>
    <submittedName>
        <fullName evidence="2">NrsF family protein</fullName>
    </submittedName>
</protein>
<reference evidence="2" key="1">
    <citation type="submission" date="2022-03" db="EMBL/GenBank/DDBJ databases">
        <title>Aurantimonas Liuensis sp. Nov., isolated from the hadal seawater of the Mariana Trench.</title>
        <authorList>
            <person name="Liu R."/>
        </authorList>
    </citation>
    <scope>NUCLEOTIDE SEQUENCE</scope>
    <source>
        <strain evidence="2">LRZ36</strain>
    </source>
</reference>
<keyword evidence="1" id="KW-1133">Transmembrane helix</keyword>
<feature type="transmembrane region" description="Helical" evidence="1">
    <location>
        <begin position="59"/>
        <end position="81"/>
    </location>
</feature>
<evidence type="ECO:0000313" key="3">
    <source>
        <dbReference type="Proteomes" id="UP001155220"/>
    </source>
</evidence>
<dbReference type="Pfam" id="PF06532">
    <property type="entry name" value="NrsF"/>
    <property type="match status" value="1"/>
</dbReference>
<accession>A0A9X2H658</accession>
<keyword evidence="1" id="KW-0472">Membrane</keyword>
<feature type="transmembrane region" description="Helical" evidence="1">
    <location>
        <begin position="24"/>
        <end position="47"/>
    </location>
</feature>
<keyword evidence="3" id="KW-1185">Reference proteome</keyword>
<feature type="transmembrane region" description="Helical" evidence="1">
    <location>
        <begin position="189"/>
        <end position="210"/>
    </location>
</feature>
<proteinExistence type="predicted"/>
<dbReference type="InterPro" id="IPR009495">
    <property type="entry name" value="NrsF"/>
</dbReference>
<evidence type="ECO:0000256" key="1">
    <source>
        <dbReference type="SAM" id="Phobius"/>
    </source>
</evidence>
<keyword evidence="1" id="KW-0812">Transmembrane</keyword>
<dbReference type="Proteomes" id="UP001155220">
    <property type="component" value="Unassembled WGS sequence"/>
</dbReference>
<feature type="transmembrane region" description="Helical" evidence="1">
    <location>
        <begin position="158"/>
        <end position="177"/>
    </location>
</feature>
<organism evidence="2 3">
    <name type="scientific">Aurantimonas marianensis</name>
    <dbReference type="NCBI Taxonomy" id="2920428"/>
    <lineage>
        <taxon>Bacteria</taxon>
        <taxon>Pseudomonadati</taxon>
        <taxon>Pseudomonadota</taxon>
        <taxon>Alphaproteobacteria</taxon>
        <taxon>Hyphomicrobiales</taxon>
        <taxon>Aurantimonadaceae</taxon>
        <taxon>Aurantimonas</taxon>
    </lineage>
</organism>
<comment type="caution">
    <text evidence="2">The sequence shown here is derived from an EMBL/GenBank/DDBJ whole genome shotgun (WGS) entry which is preliminary data.</text>
</comment>
<dbReference type="RefSeq" id="WP_253963773.1">
    <property type="nucleotide sequence ID" value="NZ_JALHBS010000036.1"/>
</dbReference>
<sequence length="212" mass="22472">MDTQTLIETLVSDREGEARDQGPSWLLIAILAAVTTGISFFAFIGLRPDIGYAVETTRFVAKVVVSGTVAITAFLAMRALARPGAAKRRALDWLVLPAGLLVFAVAAELYVIPPNLWAANLIGTNYVMCVIAIVSLGAPLLIMFLWALRRQAPTRPALAGGMAGLAAAAMAAFFYAAQCPNDSPLFVAVWYSLASLILVAAGGVAGHRVLRW</sequence>
<feature type="transmembrane region" description="Helical" evidence="1">
    <location>
        <begin position="93"/>
        <end position="112"/>
    </location>
</feature>
<name>A0A9X2H658_9HYPH</name>
<evidence type="ECO:0000313" key="2">
    <source>
        <dbReference type="EMBL" id="MCP3054906.1"/>
    </source>
</evidence>